<accession>C1L5C9</accession>
<protein>
    <submittedName>
        <fullName evidence="3">Hypotheticial protein</fullName>
    </submittedName>
</protein>
<keyword evidence="2" id="KW-0472">Membrane</keyword>
<sequence length="108" mass="12885">MILIMQSSTKLLCNVHHLYIICVILYFHGLIHTTMTTTVQRPSMDVILAKLTETDKQYNQLLNEIINNNEEKTLMITPVRFGIYRRRNRRRNDKRHKKQKCSKKDCSH</sequence>
<name>C1L5C9_SCHJA</name>
<reference evidence="3" key="2">
    <citation type="submission" date="2009-03" db="EMBL/GenBank/DDBJ databases">
        <authorList>
            <person name="Gang L."/>
        </authorList>
    </citation>
    <scope>NUCLEOTIDE SEQUENCE</scope>
    <source>
        <strain evidence="3">Anhui</strain>
    </source>
</reference>
<organism evidence="3">
    <name type="scientific">Schistosoma japonicum</name>
    <name type="common">Blood fluke</name>
    <dbReference type="NCBI Taxonomy" id="6182"/>
    <lineage>
        <taxon>Eukaryota</taxon>
        <taxon>Metazoa</taxon>
        <taxon>Spiralia</taxon>
        <taxon>Lophotrochozoa</taxon>
        <taxon>Platyhelminthes</taxon>
        <taxon>Trematoda</taxon>
        <taxon>Digenea</taxon>
        <taxon>Strigeidida</taxon>
        <taxon>Schistosomatoidea</taxon>
        <taxon>Schistosomatidae</taxon>
        <taxon>Schistosoma</taxon>
    </lineage>
</organism>
<proteinExistence type="evidence at transcript level"/>
<evidence type="ECO:0000256" key="2">
    <source>
        <dbReference type="SAM" id="Phobius"/>
    </source>
</evidence>
<evidence type="ECO:0000256" key="1">
    <source>
        <dbReference type="SAM" id="MobiDB-lite"/>
    </source>
</evidence>
<evidence type="ECO:0000313" key="3">
    <source>
        <dbReference type="EMBL" id="CAX69907.1"/>
    </source>
</evidence>
<keyword evidence="2" id="KW-0812">Transmembrane</keyword>
<feature type="region of interest" description="Disordered" evidence="1">
    <location>
        <begin position="86"/>
        <end position="108"/>
    </location>
</feature>
<feature type="compositionally biased region" description="Basic residues" evidence="1">
    <location>
        <begin position="86"/>
        <end position="101"/>
    </location>
</feature>
<keyword evidence="2" id="KW-1133">Transmembrane helix</keyword>
<feature type="transmembrane region" description="Helical" evidence="2">
    <location>
        <begin position="12"/>
        <end position="31"/>
    </location>
</feature>
<reference evidence="3" key="1">
    <citation type="journal article" date="2009" name="Nature">
        <title>The Schistosoma japonicum genome reveals features of host-parasite interplay.</title>
        <authorList>
            <person name="Liu F."/>
            <person name="Zhou Y."/>
            <person name="Wang Z.Q."/>
            <person name="Lu G."/>
            <person name="Zheng H."/>
            <person name="Brindley P.J."/>
            <person name="McManus D.P."/>
            <person name="Blair D."/>
            <person name="Zhang Q.H."/>
            <person name="Zhong Y."/>
            <person name="Wang S."/>
            <person name="Han Z.G."/>
            <person name="Chen Z."/>
        </authorList>
    </citation>
    <scope>NUCLEOTIDE SEQUENCE</scope>
    <source>
        <strain evidence="3">Anhui</strain>
    </source>
</reference>
<dbReference type="EMBL" id="FN314174">
    <property type="protein sequence ID" value="CAX69907.1"/>
    <property type="molecule type" value="mRNA"/>
</dbReference>
<dbReference type="AlphaFoldDB" id="C1L5C9"/>